<dbReference type="GO" id="GO:0016787">
    <property type="term" value="F:hydrolase activity"/>
    <property type="evidence" value="ECO:0007669"/>
    <property type="project" value="TreeGrafter"/>
</dbReference>
<evidence type="ECO:0000256" key="1">
    <source>
        <dbReference type="ARBA" id="ARBA00004116"/>
    </source>
</evidence>
<keyword evidence="8" id="KW-1185">Reference proteome</keyword>
<dbReference type="GO" id="GO:0005773">
    <property type="term" value="C:vacuole"/>
    <property type="evidence" value="ECO:0007669"/>
    <property type="project" value="UniProtKB-SubCell"/>
</dbReference>
<dbReference type="GO" id="GO:0012505">
    <property type="term" value="C:endomembrane system"/>
    <property type="evidence" value="ECO:0007669"/>
    <property type="project" value="TreeGrafter"/>
</dbReference>
<dbReference type="Gene3D" id="2.120.10.30">
    <property type="entry name" value="TolB, C-terminal domain"/>
    <property type="match status" value="1"/>
</dbReference>
<dbReference type="AlphaFoldDB" id="W9SEQ7"/>
<dbReference type="InterPro" id="IPR011042">
    <property type="entry name" value="6-blade_b-propeller_TolB-like"/>
</dbReference>
<dbReference type="PANTHER" id="PTHR10426:SF136">
    <property type="entry name" value="PROTEIN STRICTOSIDINE SYNTHASE-LIKE 9-LIKE"/>
    <property type="match status" value="1"/>
</dbReference>
<keyword evidence="4" id="KW-0325">Glycoprotein</keyword>
<keyword evidence="5" id="KW-0732">Signal</keyword>
<evidence type="ECO:0000256" key="3">
    <source>
        <dbReference type="ARBA" id="ARBA00022554"/>
    </source>
</evidence>
<feature type="signal peptide" evidence="5">
    <location>
        <begin position="1"/>
        <end position="17"/>
    </location>
</feature>
<evidence type="ECO:0000313" key="8">
    <source>
        <dbReference type="Proteomes" id="UP000030645"/>
    </source>
</evidence>
<evidence type="ECO:0000256" key="2">
    <source>
        <dbReference type="ARBA" id="ARBA00009191"/>
    </source>
</evidence>
<dbReference type="EMBL" id="KE346048">
    <property type="protein sequence ID" value="EXC25145.1"/>
    <property type="molecule type" value="Genomic_DNA"/>
</dbReference>
<organism evidence="7 8">
    <name type="scientific">Morus notabilis</name>
    <dbReference type="NCBI Taxonomy" id="981085"/>
    <lineage>
        <taxon>Eukaryota</taxon>
        <taxon>Viridiplantae</taxon>
        <taxon>Streptophyta</taxon>
        <taxon>Embryophyta</taxon>
        <taxon>Tracheophyta</taxon>
        <taxon>Spermatophyta</taxon>
        <taxon>Magnoliopsida</taxon>
        <taxon>eudicotyledons</taxon>
        <taxon>Gunneridae</taxon>
        <taxon>Pentapetalae</taxon>
        <taxon>rosids</taxon>
        <taxon>fabids</taxon>
        <taxon>Rosales</taxon>
        <taxon>Moraceae</taxon>
        <taxon>Moreae</taxon>
        <taxon>Morus</taxon>
    </lineage>
</organism>
<dbReference type="Proteomes" id="UP000030645">
    <property type="component" value="Unassembled WGS sequence"/>
</dbReference>
<sequence>MLFIIIFLFSIPSLVFSQPFSNFQRYDLPSTAVGPFSLAFDASGRGPFTGISDGRILRYDPVQNSFFDFAFTSPTGSKAVCDGTDNNDNPDRGAICGRPLGISFYFRTNQLYVTDAYKGLVVVPPNGRLAENVATSAEGVPFKFPFHLDVDQVTGDVYFTDFSSQFQLSQLLQAIDARDATGRLLKYNPNTRETTVLLRGLTGAAGVALSYDRTYLLVAEMNANRVKKLWLSGPNAFTTVDLITFQGRPNNIEKNSLTDFWVVVNTRIPGTTAGSFIRIPSAVRISGIGGGILQTVDLSRYFPNMTISEFQPYGLGGYIGSLRTDYLGRGNY</sequence>
<dbReference type="eggNOG" id="KOG1520">
    <property type="taxonomic scope" value="Eukaryota"/>
</dbReference>
<evidence type="ECO:0000256" key="4">
    <source>
        <dbReference type="ARBA" id="ARBA00023180"/>
    </source>
</evidence>
<evidence type="ECO:0000259" key="6">
    <source>
        <dbReference type="Pfam" id="PF03088"/>
    </source>
</evidence>
<reference evidence="8" key="1">
    <citation type="submission" date="2013-01" db="EMBL/GenBank/DDBJ databases">
        <title>Draft Genome Sequence of a Mulberry Tree, Morus notabilis C.K. Schneid.</title>
        <authorList>
            <person name="He N."/>
            <person name="Zhao S."/>
        </authorList>
    </citation>
    <scope>NUCLEOTIDE SEQUENCE</scope>
</reference>
<name>W9SEQ7_9ROSA</name>
<dbReference type="Pfam" id="PF03088">
    <property type="entry name" value="Str_synth"/>
    <property type="match status" value="1"/>
</dbReference>
<comment type="similarity">
    <text evidence="2">Belongs to the strictosidine synthase family.</text>
</comment>
<proteinExistence type="inferred from homology"/>
<comment type="subcellular location">
    <subcellularLocation>
        <location evidence="1">Vacuole</location>
    </subcellularLocation>
</comment>
<dbReference type="SUPFAM" id="SSF63829">
    <property type="entry name" value="Calcium-dependent phosphotriesterase"/>
    <property type="match status" value="1"/>
</dbReference>
<gene>
    <name evidence="7" type="ORF">L484_004317</name>
</gene>
<accession>W9SEQ7</accession>
<feature type="chain" id="PRO_5004933150" evidence="5">
    <location>
        <begin position="18"/>
        <end position="332"/>
    </location>
</feature>
<evidence type="ECO:0000313" key="7">
    <source>
        <dbReference type="EMBL" id="EXC25145.1"/>
    </source>
</evidence>
<keyword evidence="3" id="KW-0926">Vacuole</keyword>
<evidence type="ECO:0000256" key="5">
    <source>
        <dbReference type="SAM" id="SignalP"/>
    </source>
</evidence>
<dbReference type="STRING" id="981085.W9SEQ7"/>
<dbReference type="InterPro" id="IPR018119">
    <property type="entry name" value="Strictosidine_synth_cons-reg"/>
</dbReference>
<protein>
    <submittedName>
        <fullName evidence="7">Strictosidine synthase 1</fullName>
    </submittedName>
</protein>
<dbReference type="PANTHER" id="PTHR10426">
    <property type="entry name" value="STRICTOSIDINE SYNTHASE-RELATED"/>
    <property type="match status" value="1"/>
</dbReference>
<feature type="domain" description="Strictosidine synthase conserved region" evidence="6">
    <location>
        <begin position="148"/>
        <end position="233"/>
    </location>
</feature>